<evidence type="ECO:0000259" key="1">
    <source>
        <dbReference type="Pfam" id="PF00117"/>
    </source>
</evidence>
<dbReference type="PANTHER" id="PTHR42695">
    <property type="entry name" value="GLUTAMINE AMIDOTRANSFERASE YLR126C-RELATED"/>
    <property type="match status" value="1"/>
</dbReference>
<dbReference type="Proteomes" id="UP001626536">
    <property type="component" value="Chromosome"/>
</dbReference>
<dbReference type="EMBL" id="CP136862">
    <property type="protein sequence ID" value="WOJ91087.1"/>
    <property type="molecule type" value="Genomic_DNA"/>
</dbReference>
<gene>
    <name evidence="2" type="ORF">RZS28_07345</name>
</gene>
<dbReference type="Pfam" id="PF00117">
    <property type="entry name" value="GATase"/>
    <property type="match status" value="1"/>
</dbReference>
<evidence type="ECO:0000313" key="3">
    <source>
        <dbReference type="Proteomes" id="UP001626536"/>
    </source>
</evidence>
<proteinExistence type="predicted"/>
<protein>
    <submittedName>
        <fullName evidence="2">Glutamine amidotransferase</fullName>
    </submittedName>
</protein>
<name>A0ABZ0HUY9_9HYPH</name>
<dbReference type="CDD" id="cd01741">
    <property type="entry name" value="GATase1_1"/>
    <property type="match status" value="1"/>
</dbReference>
<reference evidence="2 3" key="1">
    <citation type="submission" date="2023-10" db="EMBL/GenBank/DDBJ databases">
        <title>Novel methanotroph of the genus Methylocapsa from a subarctic wetland.</title>
        <authorList>
            <person name="Belova S.E."/>
            <person name="Oshkin I.Y."/>
            <person name="Miroshnikov K."/>
            <person name="Dedysh S.N."/>
        </authorList>
    </citation>
    <scope>NUCLEOTIDE SEQUENCE [LARGE SCALE GENOMIC DNA]</scope>
    <source>
        <strain evidence="2 3">RX1</strain>
    </source>
</reference>
<dbReference type="InterPro" id="IPR044992">
    <property type="entry name" value="ChyE-like"/>
</dbReference>
<dbReference type="Gene3D" id="3.40.50.880">
    <property type="match status" value="1"/>
</dbReference>
<keyword evidence="3" id="KW-1185">Reference proteome</keyword>
<sequence length="240" mass="27210">MPISLTPCGKILVILHQEHSSAGRFGRILQAQGFQLDIRRPRFGEPLPATLKDHDGAIVFGGPMSANDEHAWLRREMDWIGVALKEEKPFLGICLGAQMLARHLGHRVRPHPQGRVEVGYYPIHPTEHGHRLCDCRFPNRVYQWHREGFDLPNGATLLAKGQDFEAQAFRFGKAAYGFQFHPEVTLAMMCLWSIRSAERLSLPGAHPRHRHLQGWLRHDAAVARWSDAFLRAWLASGRAA</sequence>
<dbReference type="SUPFAM" id="SSF52317">
    <property type="entry name" value="Class I glutamine amidotransferase-like"/>
    <property type="match status" value="1"/>
</dbReference>
<dbReference type="PROSITE" id="PS51273">
    <property type="entry name" value="GATASE_TYPE_1"/>
    <property type="match status" value="1"/>
</dbReference>
<evidence type="ECO:0000313" key="2">
    <source>
        <dbReference type="EMBL" id="WOJ91087.1"/>
    </source>
</evidence>
<feature type="domain" description="Glutamine amidotransferase" evidence="1">
    <location>
        <begin position="48"/>
        <end position="186"/>
    </location>
</feature>
<organism evidence="2 3">
    <name type="scientific">Methylocapsa polymorpha</name>
    <dbReference type="NCBI Taxonomy" id="3080828"/>
    <lineage>
        <taxon>Bacteria</taxon>
        <taxon>Pseudomonadati</taxon>
        <taxon>Pseudomonadota</taxon>
        <taxon>Alphaproteobacteria</taxon>
        <taxon>Hyphomicrobiales</taxon>
        <taxon>Beijerinckiaceae</taxon>
        <taxon>Methylocapsa</taxon>
    </lineage>
</organism>
<dbReference type="NCBIfam" id="NF005072">
    <property type="entry name" value="PRK06490.1"/>
    <property type="match status" value="1"/>
</dbReference>
<accession>A0ABZ0HUY9</accession>
<dbReference type="InterPro" id="IPR017926">
    <property type="entry name" value="GATASE"/>
</dbReference>
<dbReference type="InterPro" id="IPR029062">
    <property type="entry name" value="Class_I_gatase-like"/>
</dbReference>
<dbReference type="PANTHER" id="PTHR42695:SF5">
    <property type="entry name" value="GLUTAMINE AMIDOTRANSFERASE YLR126C-RELATED"/>
    <property type="match status" value="1"/>
</dbReference>
<keyword evidence="2" id="KW-0315">Glutamine amidotransferase</keyword>
<dbReference type="RefSeq" id="WP_407340674.1">
    <property type="nucleotide sequence ID" value="NZ_CP136862.1"/>
</dbReference>